<protein>
    <submittedName>
        <fullName evidence="6">Transcriptional regulator, AcrR family</fullName>
    </submittedName>
</protein>
<dbReference type="GO" id="GO:0000976">
    <property type="term" value="F:transcription cis-regulatory region binding"/>
    <property type="evidence" value="ECO:0007669"/>
    <property type="project" value="TreeGrafter"/>
</dbReference>
<dbReference type="RefSeq" id="WP_227254547.1">
    <property type="nucleotide sequence ID" value="NZ_CP053452.2"/>
</dbReference>
<dbReference type="InterPro" id="IPR036271">
    <property type="entry name" value="Tet_transcr_reg_TetR-rel_C_sf"/>
</dbReference>
<dbReference type="Pfam" id="PF00440">
    <property type="entry name" value="TetR_N"/>
    <property type="match status" value="1"/>
</dbReference>
<dbReference type="InterPro" id="IPR041490">
    <property type="entry name" value="KstR2_TetR_C"/>
</dbReference>
<keyword evidence="2 4" id="KW-0238">DNA-binding</keyword>
<dbReference type="SUPFAM" id="SSF46689">
    <property type="entry name" value="Homeodomain-like"/>
    <property type="match status" value="1"/>
</dbReference>
<dbReference type="SUPFAM" id="SSF48498">
    <property type="entry name" value="Tetracyclin repressor-like, C-terminal domain"/>
    <property type="match status" value="1"/>
</dbReference>
<sequence>MGGTPARGNNSRKDDACARRREELLSAAAKVFARSGYPGTEVQEIAAACGLAKGTVYLYFPSKEELFLATVDRAMIRLCHHVRETCAGIDDPLDRLAAAVRSYFAFFQSNPEIAELLIIERAEYRDRKTPTYLEHKRENTKDWQEVYAGLIRDGRFRAVPVERISRVVSDLLYGTMFTNHFSGGQRTPNEQARDVLDILFEGLLTPAERETRASRERATVPAEQT</sequence>
<dbReference type="Gene3D" id="1.10.10.60">
    <property type="entry name" value="Homeodomain-like"/>
    <property type="match status" value="1"/>
</dbReference>
<organism evidence="6 7">
    <name type="scientific">Frigoriglobus tundricola</name>
    <dbReference type="NCBI Taxonomy" id="2774151"/>
    <lineage>
        <taxon>Bacteria</taxon>
        <taxon>Pseudomonadati</taxon>
        <taxon>Planctomycetota</taxon>
        <taxon>Planctomycetia</taxon>
        <taxon>Gemmatales</taxon>
        <taxon>Gemmataceae</taxon>
        <taxon>Frigoriglobus</taxon>
    </lineage>
</organism>
<evidence type="ECO:0000259" key="5">
    <source>
        <dbReference type="PROSITE" id="PS50977"/>
    </source>
</evidence>
<dbReference type="InterPro" id="IPR050109">
    <property type="entry name" value="HTH-type_TetR-like_transc_reg"/>
</dbReference>
<evidence type="ECO:0000256" key="2">
    <source>
        <dbReference type="ARBA" id="ARBA00023125"/>
    </source>
</evidence>
<name>A0A6M5YZS8_9BACT</name>
<keyword evidence="7" id="KW-1185">Reference proteome</keyword>
<evidence type="ECO:0000313" key="7">
    <source>
        <dbReference type="Proteomes" id="UP000503447"/>
    </source>
</evidence>
<dbReference type="PANTHER" id="PTHR30055">
    <property type="entry name" value="HTH-TYPE TRANSCRIPTIONAL REGULATOR RUTR"/>
    <property type="match status" value="1"/>
</dbReference>
<dbReference type="PANTHER" id="PTHR30055:SF234">
    <property type="entry name" value="HTH-TYPE TRANSCRIPTIONAL REGULATOR BETI"/>
    <property type="match status" value="1"/>
</dbReference>
<evidence type="ECO:0000256" key="3">
    <source>
        <dbReference type="ARBA" id="ARBA00023163"/>
    </source>
</evidence>
<dbReference type="Pfam" id="PF17932">
    <property type="entry name" value="TetR_C_24"/>
    <property type="match status" value="1"/>
</dbReference>
<dbReference type="PRINTS" id="PR00455">
    <property type="entry name" value="HTHTETR"/>
</dbReference>
<dbReference type="InterPro" id="IPR001647">
    <property type="entry name" value="HTH_TetR"/>
</dbReference>
<dbReference type="Proteomes" id="UP000503447">
    <property type="component" value="Chromosome"/>
</dbReference>
<evidence type="ECO:0000256" key="1">
    <source>
        <dbReference type="ARBA" id="ARBA00023015"/>
    </source>
</evidence>
<proteinExistence type="predicted"/>
<dbReference type="InterPro" id="IPR009057">
    <property type="entry name" value="Homeodomain-like_sf"/>
</dbReference>
<keyword evidence="3" id="KW-0804">Transcription</keyword>
<keyword evidence="1" id="KW-0805">Transcription regulation</keyword>
<reference evidence="7" key="1">
    <citation type="submission" date="2020-05" db="EMBL/GenBank/DDBJ databases">
        <title>Frigoriglobus tundricola gen. nov., sp. nov., a psychrotolerant cellulolytic planctomycete of the family Gemmataceae with two divergent copies of 16S rRNA gene.</title>
        <authorList>
            <person name="Kulichevskaya I.S."/>
            <person name="Ivanova A.A."/>
            <person name="Naumoff D.G."/>
            <person name="Beletsky A.V."/>
            <person name="Rijpstra W.I.C."/>
            <person name="Sinninghe Damste J.S."/>
            <person name="Mardanov A.V."/>
            <person name="Ravin N.V."/>
            <person name="Dedysh S.N."/>
        </authorList>
    </citation>
    <scope>NUCLEOTIDE SEQUENCE [LARGE SCALE GENOMIC DNA]</scope>
    <source>
        <strain evidence="7">PL17</strain>
    </source>
</reference>
<accession>A0A6M5YZS8</accession>
<dbReference type="AlphaFoldDB" id="A0A6M5YZS8"/>
<feature type="DNA-binding region" description="H-T-H motif" evidence="4">
    <location>
        <begin position="41"/>
        <end position="60"/>
    </location>
</feature>
<dbReference type="GO" id="GO:0003700">
    <property type="term" value="F:DNA-binding transcription factor activity"/>
    <property type="evidence" value="ECO:0007669"/>
    <property type="project" value="TreeGrafter"/>
</dbReference>
<gene>
    <name evidence="6" type="ORF">FTUN_7067</name>
</gene>
<dbReference type="KEGG" id="ftj:FTUN_7067"/>
<evidence type="ECO:0000313" key="6">
    <source>
        <dbReference type="EMBL" id="QJW99455.1"/>
    </source>
</evidence>
<dbReference type="FunFam" id="1.10.10.60:FF:000141">
    <property type="entry name" value="TetR family transcriptional regulator"/>
    <property type="match status" value="1"/>
</dbReference>
<feature type="domain" description="HTH tetR-type" evidence="5">
    <location>
        <begin position="18"/>
        <end position="78"/>
    </location>
</feature>
<dbReference type="Gene3D" id="1.10.357.10">
    <property type="entry name" value="Tetracycline Repressor, domain 2"/>
    <property type="match status" value="1"/>
</dbReference>
<dbReference type="PROSITE" id="PS50977">
    <property type="entry name" value="HTH_TETR_2"/>
    <property type="match status" value="1"/>
</dbReference>
<dbReference type="EMBL" id="CP053452">
    <property type="protein sequence ID" value="QJW99455.1"/>
    <property type="molecule type" value="Genomic_DNA"/>
</dbReference>
<evidence type="ECO:0000256" key="4">
    <source>
        <dbReference type="PROSITE-ProRule" id="PRU00335"/>
    </source>
</evidence>